<dbReference type="InterPro" id="IPR008183">
    <property type="entry name" value="Aldose_1/G6P_1-epimerase"/>
</dbReference>
<feature type="active site" description="Proton donor" evidence="9">
    <location>
        <position position="178"/>
    </location>
</feature>
<dbReference type="AlphaFoldDB" id="A0AAE3DQ79"/>
<dbReference type="Gene3D" id="2.70.98.10">
    <property type="match status" value="1"/>
</dbReference>
<dbReference type="InterPro" id="IPR018052">
    <property type="entry name" value="Ald1_epimerase_CS"/>
</dbReference>
<dbReference type="PANTHER" id="PTHR10091">
    <property type="entry name" value="ALDOSE-1-EPIMERASE"/>
    <property type="match status" value="1"/>
</dbReference>
<evidence type="ECO:0000256" key="10">
    <source>
        <dbReference type="PIRSR" id="PIRSR005096-2"/>
    </source>
</evidence>
<protein>
    <recommendedName>
        <fullName evidence="5 8">Aldose 1-epimerase</fullName>
        <ecNumber evidence="4 8">5.1.3.3</ecNumber>
    </recommendedName>
</protein>
<comment type="catalytic activity">
    <reaction evidence="1 8">
        <text>alpha-D-glucose = beta-D-glucose</text>
        <dbReference type="Rhea" id="RHEA:10264"/>
        <dbReference type="ChEBI" id="CHEBI:15903"/>
        <dbReference type="ChEBI" id="CHEBI:17925"/>
        <dbReference type="EC" id="5.1.3.3"/>
    </reaction>
</comment>
<evidence type="ECO:0000256" key="8">
    <source>
        <dbReference type="PIRNR" id="PIRNR005096"/>
    </source>
</evidence>
<comment type="caution">
    <text evidence="12">The sequence shown here is derived from an EMBL/GenBank/DDBJ whole genome shotgun (WGS) entry which is preliminary data.</text>
</comment>
<evidence type="ECO:0000256" key="3">
    <source>
        <dbReference type="ARBA" id="ARBA00006206"/>
    </source>
</evidence>
<feature type="binding site" evidence="10">
    <location>
        <position position="251"/>
    </location>
    <ligand>
        <name>beta-D-galactose</name>
        <dbReference type="ChEBI" id="CHEBI:27667"/>
    </ligand>
</feature>
<evidence type="ECO:0000256" key="11">
    <source>
        <dbReference type="PIRSR" id="PIRSR005096-3"/>
    </source>
</evidence>
<accession>A0AAE3DQ79</accession>
<organism evidence="12 13">
    <name type="scientific">Fusicatenibacter faecihominis</name>
    <dbReference type="NCBI Taxonomy" id="2881276"/>
    <lineage>
        <taxon>Bacteria</taxon>
        <taxon>Bacillati</taxon>
        <taxon>Bacillota</taxon>
        <taxon>Clostridia</taxon>
        <taxon>Lachnospirales</taxon>
        <taxon>Lachnospiraceae</taxon>
        <taxon>Fusicatenibacter</taxon>
    </lineage>
</organism>
<dbReference type="InterPro" id="IPR011013">
    <property type="entry name" value="Gal_mutarotase_sf_dom"/>
</dbReference>
<dbReference type="NCBIfam" id="NF008277">
    <property type="entry name" value="PRK11055.1"/>
    <property type="match status" value="1"/>
</dbReference>
<evidence type="ECO:0000256" key="6">
    <source>
        <dbReference type="ARBA" id="ARBA00023235"/>
    </source>
</evidence>
<dbReference type="CDD" id="cd09019">
    <property type="entry name" value="galactose_mutarotase_like"/>
    <property type="match status" value="1"/>
</dbReference>
<dbReference type="GO" id="GO:0004034">
    <property type="term" value="F:aldose 1-epimerase activity"/>
    <property type="evidence" value="ECO:0007669"/>
    <property type="project" value="UniProtKB-EC"/>
</dbReference>
<dbReference type="SUPFAM" id="SSF74650">
    <property type="entry name" value="Galactose mutarotase-like"/>
    <property type="match status" value="1"/>
</dbReference>
<reference evidence="12 13" key="1">
    <citation type="submission" date="2021-10" db="EMBL/GenBank/DDBJ databases">
        <title>Anaerobic single-cell dispensing facilitates the cultivation of human gut bacteria.</title>
        <authorList>
            <person name="Afrizal A."/>
        </authorList>
    </citation>
    <scope>NUCLEOTIDE SEQUENCE [LARGE SCALE GENOMIC DNA]</scope>
    <source>
        <strain evidence="12 13">CLA-AA-H277</strain>
    </source>
</reference>
<dbReference type="GO" id="GO:0006006">
    <property type="term" value="P:glucose metabolic process"/>
    <property type="evidence" value="ECO:0007669"/>
    <property type="project" value="TreeGrafter"/>
</dbReference>
<dbReference type="InterPro" id="IPR015443">
    <property type="entry name" value="Aldose_1-epimerase"/>
</dbReference>
<keyword evidence="6 8" id="KW-0413">Isomerase</keyword>
<dbReference type="Proteomes" id="UP001197875">
    <property type="component" value="Unassembled WGS sequence"/>
</dbReference>
<feature type="active site" description="Proton acceptor" evidence="9">
    <location>
        <position position="316"/>
    </location>
</feature>
<keyword evidence="7 8" id="KW-0119">Carbohydrate metabolism</keyword>
<evidence type="ECO:0000256" key="9">
    <source>
        <dbReference type="PIRSR" id="PIRSR005096-1"/>
    </source>
</evidence>
<dbReference type="PROSITE" id="PS00545">
    <property type="entry name" value="ALDOSE_1_EPIMERASE"/>
    <property type="match status" value="1"/>
</dbReference>
<name>A0AAE3DQ79_9FIRM</name>
<evidence type="ECO:0000313" key="12">
    <source>
        <dbReference type="EMBL" id="MCC2188527.1"/>
    </source>
</evidence>
<dbReference type="GO" id="GO:0033499">
    <property type="term" value="P:galactose catabolic process via UDP-galactose, Leloir pathway"/>
    <property type="evidence" value="ECO:0007669"/>
    <property type="project" value="TreeGrafter"/>
</dbReference>
<dbReference type="PIRSF" id="PIRSF005096">
    <property type="entry name" value="GALM"/>
    <property type="match status" value="1"/>
</dbReference>
<dbReference type="GO" id="GO:0030246">
    <property type="term" value="F:carbohydrate binding"/>
    <property type="evidence" value="ECO:0007669"/>
    <property type="project" value="InterPro"/>
</dbReference>
<evidence type="ECO:0000313" key="13">
    <source>
        <dbReference type="Proteomes" id="UP001197875"/>
    </source>
</evidence>
<dbReference type="EMBL" id="JAJEPR010000002">
    <property type="protein sequence ID" value="MCC2188527.1"/>
    <property type="molecule type" value="Genomic_DNA"/>
</dbReference>
<evidence type="ECO:0000256" key="1">
    <source>
        <dbReference type="ARBA" id="ARBA00001614"/>
    </source>
</evidence>
<keyword evidence="13" id="KW-1185">Reference proteome</keyword>
<evidence type="ECO:0000256" key="2">
    <source>
        <dbReference type="ARBA" id="ARBA00005028"/>
    </source>
</evidence>
<evidence type="ECO:0000256" key="4">
    <source>
        <dbReference type="ARBA" id="ARBA00013185"/>
    </source>
</evidence>
<feature type="binding site" evidence="11">
    <location>
        <begin position="178"/>
        <end position="180"/>
    </location>
    <ligand>
        <name>beta-D-galactose</name>
        <dbReference type="ChEBI" id="CHEBI:27667"/>
    </ligand>
</feature>
<sequence>MGMTKSVFGKTSNGEVVHLVTVSNQKGMSIEVLDYGATLVSVNVPDKDGHTEDVALGYDDVLDYEKGDAYLGATVGRCGNRVDHAEFSINGKEYFMEKNEGENVCHSGPRCYSRRMWDMELLEEENSVRFHLVSPNMDQGFPGTFEVTVTYTLTEENELKIHYNGTCDQDSLINMTNHSYFNLHGQDSGKTVEDHLVWIDADSFTPVREDLIPTGEIRSVEETPLDFRTAKELGKDIADPYEQMKIGSGYDHNFVLNHYDGKLRRVAEVKEAESGRVMEVFTDLPAMQVYSGNFLAGGPAGKNGAVYVKRSGLAMETQYCPDAIHHENFVSPILKAGEVYDTVTIYKFHAE</sequence>
<gene>
    <name evidence="12" type="ORF">LKD71_01595</name>
</gene>
<proteinExistence type="inferred from homology"/>
<dbReference type="EC" id="5.1.3.3" evidence="4 8"/>
<comment type="similarity">
    <text evidence="3 8">Belongs to the aldose epimerase family.</text>
</comment>
<dbReference type="RefSeq" id="WP_227614095.1">
    <property type="nucleotide sequence ID" value="NZ_JAJEPR010000002.1"/>
</dbReference>
<dbReference type="Pfam" id="PF01263">
    <property type="entry name" value="Aldose_epim"/>
    <property type="match status" value="1"/>
</dbReference>
<dbReference type="InterPro" id="IPR014718">
    <property type="entry name" value="GH-type_carb-bd"/>
</dbReference>
<evidence type="ECO:0000256" key="5">
    <source>
        <dbReference type="ARBA" id="ARBA00014165"/>
    </source>
</evidence>
<evidence type="ECO:0000256" key="7">
    <source>
        <dbReference type="ARBA" id="ARBA00023277"/>
    </source>
</evidence>
<feature type="binding site" evidence="11">
    <location>
        <begin position="80"/>
        <end position="81"/>
    </location>
    <ligand>
        <name>beta-D-galactose</name>
        <dbReference type="ChEBI" id="CHEBI:27667"/>
    </ligand>
</feature>
<dbReference type="InterPro" id="IPR047215">
    <property type="entry name" value="Galactose_mutarotase-like"/>
</dbReference>
<dbReference type="PANTHER" id="PTHR10091:SF0">
    <property type="entry name" value="GALACTOSE MUTAROTASE"/>
    <property type="match status" value="1"/>
</dbReference>
<comment type="pathway">
    <text evidence="2 8">Carbohydrate metabolism; hexose metabolism.</text>
</comment>